<name>A0ABP9IAW2_9ACTN</name>
<sequence length="139" mass="16237">MTPRVRTWRIDTVLGPRGAADLVRASAAQYMRYDGLDEDAAFRAACDLAASESAWLLARRGQVWELDGMYFATAEMPRRIRIRAVFPACGRHLMRIRFTDLSRRWRPWRRTAYLRVDDLDACYALTAWPRPPRPPRRAR</sequence>
<gene>
    <name evidence="1" type="ORF">GCM10023205_76710</name>
</gene>
<reference evidence="2" key="1">
    <citation type="journal article" date="2019" name="Int. J. Syst. Evol. Microbiol.">
        <title>The Global Catalogue of Microorganisms (GCM) 10K type strain sequencing project: providing services to taxonomists for standard genome sequencing and annotation.</title>
        <authorList>
            <consortium name="The Broad Institute Genomics Platform"/>
            <consortium name="The Broad Institute Genome Sequencing Center for Infectious Disease"/>
            <person name="Wu L."/>
            <person name="Ma J."/>
        </authorList>
    </citation>
    <scope>NUCLEOTIDE SEQUENCE [LARGE SCALE GENOMIC DNA]</scope>
    <source>
        <strain evidence="2">JCM 17986</strain>
    </source>
</reference>
<dbReference type="Proteomes" id="UP001500466">
    <property type="component" value="Unassembled WGS sequence"/>
</dbReference>
<accession>A0ABP9IAW2</accession>
<proteinExistence type="predicted"/>
<comment type="caution">
    <text evidence="1">The sequence shown here is derived from an EMBL/GenBank/DDBJ whole genome shotgun (WGS) entry which is preliminary data.</text>
</comment>
<protein>
    <submittedName>
        <fullName evidence="1">Uncharacterized protein</fullName>
    </submittedName>
</protein>
<evidence type="ECO:0000313" key="1">
    <source>
        <dbReference type="EMBL" id="GAA4992774.1"/>
    </source>
</evidence>
<organism evidence="1 2">
    <name type="scientific">Yinghuangia aomiensis</name>
    <dbReference type="NCBI Taxonomy" id="676205"/>
    <lineage>
        <taxon>Bacteria</taxon>
        <taxon>Bacillati</taxon>
        <taxon>Actinomycetota</taxon>
        <taxon>Actinomycetes</taxon>
        <taxon>Kitasatosporales</taxon>
        <taxon>Streptomycetaceae</taxon>
        <taxon>Yinghuangia</taxon>
    </lineage>
</organism>
<dbReference type="EMBL" id="BAABHS010000048">
    <property type="protein sequence ID" value="GAA4992774.1"/>
    <property type="molecule type" value="Genomic_DNA"/>
</dbReference>
<dbReference type="RefSeq" id="WP_345680494.1">
    <property type="nucleotide sequence ID" value="NZ_BAABHS010000048.1"/>
</dbReference>
<evidence type="ECO:0000313" key="2">
    <source>
        <dbReference type="Proteomes" id="UP001500466"/>
    </source>
</evidence>
<keyword evidence="2" id="KW-1185">Reference proteome</keyword>